<dbReference type="CDD" id="cd21668">
    <property type="entry name" value="deltaCoV_Nsp5_Mpro"/>
    <property type="match status" value="1"/>
</dbReference>
<dbReference type="SUPFAM" id="SSF52540">
    <property type="entry name" value="P-loop containing nucleoside triphosphate hydrolases"/>
    <property type="match status" value="1"/>
</dbReference>
<evidence type="ECO:0000256" key="46">
    <source>
        <dbReference type="PROSITE-ProRule" id="PRU01294"/>
    </source>
</evidence>
<dbReference type="SUPFAM" id="SSF143076">
    <property type="entry name" value="Coronavirus NSP8-like"/>
    <property type="match status" value="1"/>
</dbReference>
<evidence type="ECO:0000256" key="16">
    <source>
        <dbReference type="ARBA" id="ARBA00022723"/>
    </source>
</evidence>
<dbReference type="Gene3D" id="2.40.10.10">
    <property type="entry name" value="Trypsin-like serine proteases"/>
    <property type="match status" value="2"/>
</dbReference>
<dbReference type="CDD" id="cd21401">
    <property type="entry name" value="ZBD_cv_Nsp13-like"/>
    <property type="match status" value="1"/>
</dbReference>
<comment type="function">
    <text evidence="38">RNA-directed RNA polymerase that catalyzes the transcription of viral genomic and subgenomic RNAs. Acts in complex with nsp7 and nsp8 to transcribe both the minus and positive strands of genomic RNA. The kinase-like NiRAN domain of NSP12 attaches one or more nucleotides to the amino terminus of NSP9, forming a covalent RNA-protein intermediate that serves as transcription/replication primer. Subgenomic RNAs (sgRNAs) are formed by discontinuous transcription: The polymerase has the ability to pause at transcription-regulating sequences (TRS) and jump to the leader TRS, resulting in a major deletion. This creates a series of subgenomic RNAs that are replicated, transcribed and translated. In addition, Nsp12 is a subunit of the viral RNA capping enzyme that catalyzes the RNA guanylyltransferase reaction for genomic and sub-genomic RNAs. Subsequently, the NiRAN domain transfers RNA to GDP, and forms the core cap structure GpppA-RNA.</text>
</comment>
<keyword evidence="31 54" id="KW-1133">Transmembrane helix</keyword>
<dbReference type="InterPro" id="IPR008740">
    <property type="entry name" value="Peptidase_C30_CoV"/>
</dbReference>
<dbReference type="PANTHER" id="PTHR43788:SF8">
    <property type="entry name" value="DNA-BINDING PROTEIN SMUBP-2"/>
    <property type="match status" value="1"/>
</dbReference>
<dbReference type="InterPro" id="IPR009469">
    <property type="entry name" value="RdRp_N_CoV"/>
</dbReference>
<dbReference type="PROSITE" id="PS51961">
    <property type="entry name" value="AV_NSP11N_COV_NSP15M"/>
    <property type="match status" value="1"/>
</dbReference>
<dbReference type="CDD" id="cd21409">
    <property type="entry name" value="1B_cv_Nsp13-like"/>
    <property type="match status" value="1"/>
</dbReference>
<feature type="compositionally biased region" description="Polar residues" evidence="53">
    <location>
        <begin position="859"/>
        <end position="873"/>
    </location>
</feature>
<dbReference type="InterPro" id="IPR047566">
    <property type="entry name" value="CoV_NSP3_Y"/>
</dbReference>
<feature type="transmembrane region" description="Helical" evidence="54">
    <location>
        <begin position="2775"/>
        <end position="2793"/>
    </location>
</feature>
<dbReference type="CDD" id="cd21170">
    <property type="entry name" value="NTD_CoV_Nsp15-like"/>
    <property type="match status" value="1"/>
</dbReference>
<feature type="transmembrane region" description="Helical" evidence="54">
    <location>
        <begin position="2347"/>
        <end position="2369"/>
    </location>
</feature>
<evidence type="ECO:0000256" key="29">
    <source>
        <dbReference type="ARBA" id="ARBA00022884"/>
    </source>
</evidence>
<evidence type="ECO:0000259" key="66">
    <source>
        <dbReference type="PROSITE" id="PS51951"/>
    </source>
</evidence>
<comment type="catalytic activity">
    <reaction evidence="1">
        <text>Thiol-dependent hydrolysis of ester, thioester, amide, peptide and isopeptide bonds formed by the C-terminal Gly of ubiquitin (a 76-residue protein attached to proteins as an intracellular targeting signal).</text>
        <dbReference type="EC" id="3.4.19.12"/>
    </reaction>
</comment>
<feature type="compositionally biased region" description="Polar residues" evidence="53">
    <location>
        <begin position="1381"/>
        <end position="1391"/>
    </location>
</feature>
<dbReference type="GO" id="GO:0004482">
    <property type="term" value="F:mRNA 5'-cap (guanine-N7-)-methyltransferase activity"/>
    <property type="evidence" value="ECO:0007669"/>
    <property type="project" value="InterPro"/>
</dbReference>
<dbReference type="InterPro" id="IPR046435">
    <property type="entry name" value="N7_MTase_CoV"/>
</dbReference>
<feature type="domain" description="ExoN/MTase coactivator" evidence="67">
    <location>
        <begin position="3432"/>
        <end position="3567"/>
    </location>
</feature>
<dbReference type="GO" id="GO:0003724">
    <property type="term" value="F:RNA helicase activity"/>
    <property type="evidence" value="ECO:0007669"/>
    <property type="project" value="UniProtKB-EC"/>
</dbReference>
<dbReference type="SUPFAM" id="SSF53335">
    <property type="entry name" value="S-adenosyl-L-methionine-dependent methyltransferases"/>
    <property type="match status" value="1"/>
</dbReference>
<dbReference type="SUPFAM" id="SSF144246">
    <property type="entry name" value="Coronavirus NSP10-like"/>
    <property type="match status" value="1"/>
</dbReference>
<feature type="domain" description="Nidovirus-type SAM-dependent 2'-O-MTase" evidence="70">
    <location>
        <begin position="5929"/>
        <end position="6207"/>
    </location>
</feature>
<dbReference type="Pfam" id="PF20631">
    <property type="entry name" value="CoV_NSP13_1B"/>
    <property type="match status" value="1"/>
</dbReference>
<dbReference type="Pfam" id="PF06460">
    <property type="entry name" value="CoV_Methyltr_2"/>
    <property type="match status" value="1"/>
</dbReference>
<dbReference type="GO" id="GO:0005524">
    <property type="term" value="F:ATP binding"/>
    <property type="evidence" value="ECO:0007669"/>
    <property type="project" value="UniProtKB-KW"/>
</dbReference>
<evidence type="ECO:0000256" key="50">
    <source>
        <dbReference type="PROSITE-ProRule" id="PRU01303"/>
    </source>
</evidence>
<dbReference type="PANTHER" id="PTHR43788">
    <property type="entry name" value="DNA2/NAM7 HELICASE FAMILY MEMBER"/>
    <property type="match status" value="1"/>
</dbReference>
<dbReference type="GO" id="GO:0044172">
    <property type="term" value="C:host cell endoplasmic reticulum-Golgi intermediate compartment"/>
    <property type="evidence" value="ECO:0007669"/>
    <property type="project" value="UniProtKB-SubCell"/>
</dbReference>
<feature type="domain" description="Nsp12 RNA-dependent RNA polymerase" evidence="63">
    <location>
        <begin position="3912"/>
        <end position="4475"/>
    </location>
</feature>
<dbReference type="PROSITE" id="PS51950">
    <property type="entry name" value="COV_NSP8"/>
    <property type="match status" value="1"/>
</dbReference>
<comment type="catalytic activity">
    <reaction evidence="43">
        <text>ATP + H2O = ADP + phosphate + H(+)</text>
        <dbReference type="Rhea" id="RHEA:13065"/>
        <dbReference type="ChEBI" id="CHEBI:15377"/>
        <dbReference type="ChEBI" id="CHEBI:15378"/>
        <dbReference type="ChEBI" id="CHEBI:30616"/>
        <dbReference type="ChEBI" id="CHEBI:43474"/>
        <dbReference type="ChEBI" id="CHEBI:456216"/>
        <dbReference type="EC" id="3.6.4.12"/>
    </reaction>
</comment>
<keyword evidence="28" id="KW-1043">Host membrane</keyword>
<dbReference type="Gene3D" id="6.10.140.2090">
    <property type="match status" value="1"/>
</dbReference>
<dbReference type="InterPro" id="IPR043612">
    <property type="entry name" value="CoV_NSP4_N"/>
</dbReference>
<evidence type="ECO:0000256" key="36">
    <source>
        <dbReference type="ARBA" id="ARBA00023239"/>
    </source>
</evidence>
<evidence type="ECO:0000256" key="32">
    <source>
        <dbReference type="ARBA" id="ARBA00023050"/>
    </source>
</evidence>
<dbReference type="GO" id="GO:0019082">
    <property type="term" value="P:viral protein processing"/>
    <property type="evidence" value="ECO:0007669"/>
    <property type="project" value="InterPro"/>
</dbReference>
<evidence type="ECO:0000256" key="37">
    <source>
        <dbReference type="ARBA" id="ARBA00024600"/>
    </source>
</evidence>
<dbReference type="SUPFAM" id="SSF56672">
    <property type="entry name" value="DNA/RNA polymerases"/>
    <property type="match status" value="1"/>
</dbReference>
<keyword evidence="25 51" id="KW-0862">Zinc</keyword>
<feature type="domain" description="Nsp4C" evidence="61">
    <location>
        <begin position="2369"/>
        <end position="2466"/>
    </location>
</feature>
<dbReference type="Gene3D" id="1.10.1840.10">
    <property type="entry name" value="main proteinase (3clpro) structure, domain 3"/>
    <property type="match status" value="1"/>
</dbReference>
<dbReference type="Gene3D" id="3.40.50.11580">
    <property type="match status" value="1"/>
</dbReference>
<sequence length="6207" mass="690213">MANKSRPRGILVIPELTNNSSLLLLLAAAKNGRNLTDPQSIQFLGNYKLNFRLAKPGEHVMDKDISLAAFEDLFGVQPYARVIRDLIRDASWADTKPSLVAKAKQLPSMLDAPALRACVRFGNPRISTLASLAIFYNVVQVEEVELLSILEEMMLQRAYKLNLGDALAYVRKLNCVQTKDFLSLGIAAFDEEFSTRLKKAATIDGPTLQLGDLVMWKEATAKRSVGGLVHYSGRSRPFHVEVTIQESITLVPIELPAVKDSYSGAEVTILGFSYLKVKADTPYYLPIVGDKVLLSAHRASGTPMVPTRVVFHTEPDADFKLFIAAQTLLNDAIVDWENGCVVDDYTTVVVGPSKPGDIVVTEDTFFQRFPRLKRAYKAFRESAYIVFMKARNQLDKILPWLAELITALNEWAQAVSSTLAWSIVRVVDAIMEKSLLVLMKAEKLSISVVDGLLVTNSKFWNAIFQPLLALTTEAMYQAGNTTVLLFEQSALLVVDGTLSVLQAVDAGLVNCAYGVQVVGNLIHKTLTTLKPSTFTSWNDTAALHVGNCIVTCPFDGENVLIGGRAYKLGGSDDPVQALADLFVFSGNYLDGTFLVASSEGASSLLKNNVRFVGDQHEFDGPDCSVVTFVNKATFDESKCTFIGVLTEASAVAALCKMRNVQADNVSVSISGTTVCYAVKTYTFLSEAFDEKINEALNSAVRRKVFYYQTYIGLLEKLAATVALTTGCKDKFVVINARTDAPLTEEEACDGTLTLILQVDDDDALVVDEEEYQADGDEDGGYVPSLEPQKYTKPQLASIQEQTESEESDYIPMVDDYTQVVDAVGHDDTIVDVDEEDVSVSDSADIQSERHDQCGDHTGIDNSESQSTFNNGNDDTIVGSDSDSSDASGSDVLIDDTDASADSDSGDKPVTTVNLPVLSTPYPVATPASPTKVTFHVGDLSSVQVCNDAILVNPANEHLTNGGGAARAISQLAGVEYQQYCNTQAPIKGLFVTPPFQAEKLGYSCIAHIVPPTGRMADVKNKLYQAYKSVLVQPGNYVLPILGVGIYGCNVVDSLQAFREACPPDIGHVTLVTLDKNHADVWCNLTKAVVKVTKDFDQVTTAHMGPAEIKQARLFDGEKFIEEAGDAIYLQVTDATERAAANLGLTLSQYFKMLQYTSIKWNVSRRNGLMILKQSHNNCYVASAIAFMQMVNYKPLGAVATLFNSFLNGNPAEFVAYCYAASGQVPGQMGDALAILDVLFKDYVVRGTTDCCGSTFQHEGLLYTAKVDPSVVMHCYKCSANAGVKFLTPAIVAGGSSDLHYEGPAVYHSKQSVHWVSARKHPGGDFTCEAIYIPYHEPRPQVVTIPVTLNPYEPLNIETSPEPVVEDVDVRGADNDPPPSQPQESNTSTATLENPDAMDLLSVWIEKPVSIVVKSWQVLGRALFRANTVLKFSGVVASRIYNYLCNVGLIHNHIKLSASLAVTYVKNRTPFFRKCRKVLTWVGANVLHGLSNLYPCYWVYPATLILKALFFVGVFLLAKTGLPCEVVEPPYNMATYCADKGIFCQPCLSGYDSLHFYQHLMVQQIPVKVDLFWTYAVHVIALFSNPYLVLGTLIGVFLLNLYSVEVFFFGTIHLPYWPMVYVVLAIYYLCKVYMYLQHISVGCKNPTCKLCIRKNIARRVTVEVLLQGRKHYTTVNTNGGTAFCEKHAFFCENCEKGGVDATYIPIEVVESLSKATSLAPKPTGPAYVISTDVTQQGEFVQARGVADNRTYTTVFRQSDVVTTAQVAKSTYSHNVVIAANLNDAGALRCAKEYAVLLSIELGRVVFIIDHSYDTKQDNFNAVKAVLEKFYVFKDISSTGDLASDIARATDGLVTDDVLKAALIAVERDIEFTVDPPNNTIPHYAFDFASVGTDDQVLLKQHDCGSGVMKGTGINCVLPANLVRLLTPRTIVKLRNAASRNGVRLCVSPCNRVLRTSIPVVPFNIKVGGSKHVNKWALLVAGYILAIGLSYFFTWLVTPVPPSVVVDIPATDFRLIRNGVFDVIRSTDNCFSNKFASFGSWLNRPFVNSPDCPVVVGAISTVGAQIAGLPGQVMWRNNALIHVFDKFSASILGDLSLLGHASWNIKNAVGYTASTVVTGNSYLNSIALYNSECVYLRLDDKRELYCYDRVNDQHRLYADIQPHVTYTVESSDGKLLPLVVPDQIMYTPYIVRFVQAHYCRMGHCFDTKPGICLSFIHDFISYTDDLPPGVFCGDNVLHLMTNAVVGSIAARDAFKSTTALMCSTGAIIACVLVVLFVQKLFKGYTTFVLIVILNAVINLVLLYIYMYMPVLAIILYGVYCYAVLICAPMARTVAIILMAVTIIPLCTNTFIITCVAIILIYACGYYGYVVLSTGRADFTSFASASKSTFVIDTKKYVELMNLAGSDFDAYLASYAKYRYYSGAADTSEYGKVCIAFLAKALDSFKASGGTGSVLYTPPKLAVVQAGIKKLLSPSGMVEQCVVSVVYRGSNLNGLWLHDTIYVPRHILGKYTASQWQDVVNLADCRDFTIFSPLQGVNLTVTSVRLQGAILQLKVHAKNLKTPTYKFERAKPGDPMTIACAYDGIVRSIYHVVLQNNGLIFGSFLNGACGSVGYTIRGSTLVFYYMHHIEFSNKTHGGSTLDGYFYGSYVDEERAQHIPAMAMITDNVLAHIYTHLLTLTTKPTWLSATELSVTDFNEWAQNNSYTTYPSSKANQDYLEALAATTRVSVARCLATIVSLHANWGEASILGYNDFECDMTPEMVYNQAPINLQANYTKIFSWLAWVIYSLFYFAILWCVTPQYYATSIVCVSVSLAILTMVLVKHTTVFLLGFVCPLVVVTARYSYILFIPNSVVRRVLFYLFEDVFVNFSFFYVVAVVVFVVWLQCIRGLYECMHKRYYVTTLLDFVYRAVWAFYVGYELTQACTSNTLDVGHVFHLTMLLSPSPITSHIAFALSYYVVQPLDDVYIIPIYVIRLLVFYCIGLIITMRYGVLWFINKLTGIPVGTYKFMVSRDELKYMMATRMKPPTNAIEVIWTNFKLLGVGGKREIVVSTVQNRTLDAKATAVLVANMLDKVGALNKHEVSKKIVACHNATLKAETYEQAESNLVQLLVYLIEYLTPEQIDTFLDSLLQNAVVLQVVSDSAIALDSYRVFKEAEAAYHKSVEDNEPLPEQKKKLKVANIAKAEWDRDAAANRKLEKLADQAMKAMYLAERSEDRRIKLTSGLTSMLYHMLRRVNSDRITALFECAKSHVVPIHAIAGSSTEGLKLIIDCKETFDRYVINNSVVYRGTCYNIVKVVDLDNANVALPPTVYPVVIECTAAIKCQNNELCVRNVYTAQACGIDNVDKQCDVKSFYVTHNGKKICVAVTADVDNLTSVVLNGDAGKVVLTLEPPLKFSHVVGGKLHLVYLYFVKDIRSIFRGMVIGHISSTSVLQANGTAIEYQQNASLLTYLAFAADPKDAYLKHVQSGGKPLLGAVKMVAPNGEGFAVTTKPQPSANQYSYGGASVCIYCRAHVPHNTTNGQCLYKGRFVQIDKDLDPFKFLLEHQPCNSCQRWQSHDCTCGADLQSNAYLNRVKGSSGARLEPMRPGSQPDPLVRAFHVYNNKNVGIFTNVKTNCARHQVLGTHYFFVTKQCDEVQFRKEEHFYSILPQHFKGDVVPHHDFFKFDGTPNVVRQYLTKYTLLDLVYALRHLSDSVELLREILQTHCGTPDTFFEGEWYDPIENVHFYTEFHKLGVIINRCVLKANAFVDTANKLGFLGVLTPDNQDLEGKIYDFGDYMQSKSVGCIDMESYYSYLMPAMSMTHMLKIECMDGDNFKEYPIDQYDFTEYKLKLFKKYFPFWNRTYHPNTIDCQDDRCILHCANFNILFAMCIPSTAFGNLCAQATVDGHPIIQTVGLHSKELGIIFNTDVVTHMTNLNLTTLIRLVGDPTTHTAVADACVDFRTPCQTLASILSGATKQSVRPGHFNQHFYERLIESGLLDELNLDIRHFYFMQDGEAAIKDYSYYRYNTPTMVDISMFLFCVEVANCYLSVYEGGCISAQNVVVNNLDKSAGFPFNKLGKARNYYDLTYKEQDELFEYTKRNVLPTMTQMNLKYAISAKDRARTVAGVSIVSTMTNRQYHQKLLKSISLARNQTIVIGTTKFYGGWNAMLKNLTEGISNPLLFGWDYPKCDRSMPNILRIASSLLLARKHTCCTTRQRFYRLANECCQVLSEVVLSGNVLYVKPGGTSSGDATTAYANSVFNILQVVSANVATFLSTSTHVFEDASIAALHRMVYETIYRGDSNDLNVVQLYHRHLKAYCGLMILSDDGVACIDQDAASQHAVATLKDFRDLLFYQNNVYMADSKCWVEADLSVGPHEFCSQHTILTEIDGEPYYLPYPDASRILSACVFVDDFNKADPIQNLERYISLAIDAYPLTKVSPSQGKIFYLLLDYIKHLARELNDGIFESFQTVTDMSYIDGFVQESFYSQMYETAPTLQATGACTVCSSPTILRCGDCIRRPLLCCVCCYQHVTRTTHKRVIAINNYICSVEGCNQDNVEFLYISGTSVFCNVHKPALCVPIVANGTVFGIYRHTARGSSDIDIFNQLAVSDYSTVEPYKLANNAPISLMLFAAETIKAKEEAIKRSYASATVKDAYDGRIVKLIWENGKKVPPITKNHVFTGYHFSKNGKTQVGDYVLQRCDGDSYIYRGTSTYKLQPNDVLVLMAHVVTPLSAPPVVSQTNYTRANLRPDTVAAASYLNHFKSYNEIALRKVTTVLGPPGTGKSTFAIGLACYYPGARVCYTASSHAAIDALCQKALHALPVENCTRIVPTRTTVDCFQEFTVNNTSAKYVFSTINALPDIKCDIVVVDEISMLTNYELSSVNARLSYSHIVYVGDPYQLPSPRTMLTGGQLEPTDYNVVTTIMVKVGADVMLDRCYRCPAEIVSTVSKLVYDNKLLAVKPKSHMCYKVIINYGSGDISYDGLSAYNNPQLEFAIAFRNFKQWSDVTFISPYNAMNTKASLAGFSTQTVDSSQGSEYNYVIFCVTTDSGHALNMSRLNVALTRAKQGILVIFRQKSKLYDQLEFEELDAAAVGNGGGIGGTDASVQAEVDRKGGTQPTNLFKLCKNDYEGQLPHYALNWNDLGPSYKCGEDLAKIFGIELDANISYKYLVSMLGLLPSDPIPMYHNFFLTKDEAKQYVQSWVGFDVEAAHAIKPNTGTNLPLQLGFSNGVNFSVKPEGFWVTETGTVYAEVPAKIPPGEQFSHLRKDMKHGEPWSVVRTRIVTMLSKLLRDTDYIVFVTWAHQLELTTMRYFVRIGPDCRCDCGRRAVFSNYTASKVGCKTHCDGLDYCYNPFIIDCATWGYSGSLSSNHDSVCTYHANAHVASSDAQMTVCLAIHHLFSVVDWDTVYPTTVEQDLLNKACRLVQANYMRILLTTLNTNVVYDIGNPKGLKTVRDPHIQYHFFDKNPVSPKVTRLTYDSSMAPRFKDGLAMFWNCNVDAYPDNALVCRYDTHRQAHLIGPNGAALYVNKHAFLTPPLPAMAVHRLRLAPMVFYSETPCSTEQPIVIGIRDCITKCNTGSTICPTHVAEYDVFVKAYTLMSRVGFNVYVPRNINLYNCWVKFSNLQTLENLAYNVYYKNHNANVRGELDVVISNNVVSAKVEGRIVKLFENTTILPVSVAFEHYTNRNISVIPTASLLVGLGVSTTVNFTVWLNGDTLFSQTVNVSTYTDVNTNDIALLDERYKSTLSDFLKLDNAVFLSPTHYKKYGPTPLSQLQQCGNPVYGELLYLYVRRDGRMVQPQVDYYTQGRTMRDFMPRTTMEIDFMSMTPEDFVAKYELQNLGVEHILYGDVTSRVIGGCHALISLVHRKLSVDSVVVNAQPVQNAIIMSSDGKSKEVCTFVDLTIDDYIAIIRHAHSLYQTQSKVFYVNIDGHNTKFVIWHDDVVRTCYPVLQSLVNGYQMPSIYKTLTCERTVCDIENYHVWKPSIPGVYKNVLKYRQLLAYIIKKDRLAVPHNMTVLHLGAASAEGVAPGTAVLRQYFPEGTRIVDLDLREFVSDANQCVVKDYRTFMPPEYVDCIFSDMYSTEPGFFDNLVHIVTKTLALGGSLFVKMTEHSYSQQLYDLAGTFEQYELFCTGVNASSSEVWLCCFNYLSRLRHIVPSDMHANYIKWRNENPLKPVYSTLADSVYNVVKLKATPVIGFNEINSKPILYTLVASGRLLVRPPCTGLLF</sequence>
<dbReference type="CDD" id="cd21689">
    <property type="entry name" value="stalk_CoV_Nsp13-like"/>
    <property type="match status" value="1"/>
</dbReference>
<feature type="region of interest" description="GpppA-binding" evidence="49">
    <location>
        <begin position="5498"/>
        <end position="5512"/>
    </location>
</feature>
<evidence type="ECO:0000259" key="73">
    <source>
        <dbReference type="PROSITE" id="PS51961"/>
    </source>
</evidence>
<dbReference type="Gene3D" id="3.30.160.820">
    <property type="entry name" value="Nsp15 N-terminal domain-like"/>
    <property type="match status" value="1"/>
</dbReference>
<evidence type="ECO:0000256" key="28">
    <source>
        <dbReference type="ARBA" id="ARBA00022870"/>
    </source>
</evidence>
<dbReference type="SUPFAM" id="SSF50494">
    <property type="entry name" value="Trypsin-like serine proteases"/>
    <property type="match status" value="1"/>
</dbReference>
<dbReference type="InterPro" id="IPR043606">
    <property type="entry name" value="CoV_NSP15_N"/>
</dbReference>
<comment type="catalytic activity">
    <reaction evidence="44">
        <text>a 5'-end (N(7)-methyl 5'-triphosphoguanosine)-ribonucleoside in mRNA + S-adenosyl-L-methionine = a 5'-end (N(7)-methyl 5'-triphosphoguanosine)-(2'-O-methyl-ribonucleoside) in mRNA + S-adenosyl-L-homocysteine + H(+)</text>
        <dbReference type="Rhea" id="RHEA:67020"/>
        <dbReference type="Rhea" id="RHEA-COMP:17167"/>
        <dbReference type="Rhea" id="RHEA-COMP:17168"/>
        <dbReference type="ChEBI" id="CHEBI:15378"/>
        <dbReference type="ChEBI" id="CHEBI:57856"/>
        <dbReference type="ChEBI" id="CHEBI:59789"/>
        <dbReference type="ChEBI" id="CHEBI:156461"/>
        <dbReference type="ChEBI" id="CHEBI:167609"/>
        <dbReference type="EC" id="2.1.1.57"/>
    </reaction>
</comment>
<feature type="transmembrane region" description="Helical" evidence="54">
    <location>
        <begin position="1974"/>
        <end position="1995"/>
    </location>
</feature>
<dbReference type="GO" id="GO:0006351">
    <property type="term" value="P:DNA-templated transcription"/>
    <property type="evidence" value="ECO:0007669"/>
    <property type="project" value="InterPro"/>
</dbReference>
<dbReference type="Pfam" id="PF19217">
    <property type="entry name" value="CoV_NSP4_N"/>
    <property type="match status" value="1"/>
</dbReference>
<evidence type="ECO:0000256" key="30">
    <source>
        <dbReference type="ARBA" id="ARBA00022953"/>
    </source>
</evidence>
<evidence type="ECO:0000256" key="27">
    <source>
        <dbReference type="ARBA" id="ARBA00022840"/>
    </source>
</evidence>
<dbReference type="Pfam" id="PF20633">
    <property type="entry name" value="CoV_NSP13_stalk"/>
    <property type="match status" value="1"/>
</dbReference>
<dbReference type="GO" id="GO:0039520">
    <property type="term" value="P:symbiont-mediated activation of host autophagy"/>
    <property type="evidence" value="ECO:0007669"/>
    <property type="project" value="UniProtKB-KW"/>
</dbReference>
<feature type="transmembrane region" description="Helical" evidence="54">
    <location>
        <begin position="2895"/>
        <end position="2915"/>
    </location>
</feature>
<dbReference type="Pfam" id="PF06471">
    <property type="entry name" value="CoV_ExoN"/>
    <property type="match status" value="1"/>
</dbReference>
<dbReference type="InterPro" id="IPR043609">
    <property type="entry name" value="NendoU_nidovirus"/>
</dbReference>
<dbReference type="InterPro" id="IPR044383">
    <property type="entry name" value="NSP2_IBV-like"/>
</dbReference>
<protein>
    <recommendedName>
        <fullName evidence="52">ORF1ab polyprotein</fullName>
    </recommendedName>
</protein>
<dbReference type="GO" id="GO:0008242">
    <property type="term" value="F:omega peptidase activity"/>
    <property type="evidence" value="ECO:0007669"/>
    <property type="project" value="InterPro"/>
</dbReference>
<dbReference type="InterPro" id="IPR046438">
    <property type="entry name" value="NIV_2_O_MTASE"/>
</dbReference>
<dbReference type="InterPro" id="IPR013016">
    <property type="entry name" value="Peptidase_C16_CoV"/>
</dbReference>
<dbReference type="GO" id="GO:0006508">
    <property type="term" value="P:proteolysis"/>
    <property type="evidence" value="ECO:0007669"/>
    <property type="project" value="UniProtKB-KW"/>
</dbReference>
<evidence type="ECO:0000256" key="45">
    <source>
        <dbReference type="PROSITE-ProRule" id="PRU00444"/>
    </source>
</evidence>
<dbReference type="GO" id="GO:0004843">
    <property type="term" value="F:cysteine-type deubiquitinase activity"/>
    <property type="evidence" value="ECO:0007669"/>
    <property type="project" value="UniProtKB-EC"/>
</dbReference>
<dbReference type="PROSITE" id="PS52000">
    <property type="entry name" value="COV_NSP12_IF"/>
    <property type="match status" value="1"/>
</dbReference>
<feature type="domain" description="Nsp12 Interface" evidence="76">
    <location>
        <begin position="3813"/>
        <end position="3911"/>
    </location>
</feature>
<dbReference type="InterPro" id="IPR046436">
    <property type="entry name" value="NIV_EXON"/>
</dbReference>
<evidence type="ECO:0000256" key="4">
    <source>
        <dbReference type="ARBA" id="ARBA00004301"/>
    </source>
</evidence>
<dbReference type="InterPro" id="IPR027417">
    <property type="entry name" value="P-loop_NTPase"/>
</dbReference>
<dbReference type="InterPro" id="IPR043502">
    <property type="entry name" value="DNA/RNA_pol_sf"/>
</dbReference>
<feature type="active site" evidence="48">
    <location>
        <position position="5185"/>
    </location>
</feature>
<feature type="compositionally biased region" description="Basic and acidic residues" evidence="53">
    <location>
        <begin position="846"/>
        <end position="858"/>
    </location>
</feature>
<feature type="domain" description="Nsp15 N-terminal oligomerization" evidence="72">
    <location>
        <begin position="5604"/>
        <end position="5664"/>
    </location>
</feature>
<dbReference type="Gene3D" id="3.40.50.150">
    <property type="entry name" value="Vaccinia Virus protein VP39"/>
    <property type="match status" value="1"/>
</dbReference>
<evidence type="ECO:0000256" key="2">
    <source>
        <dbReference type="ARBA" id="ARBA00001936"/>
    </source>
</evidence>
<evidence type="ECO:0000256" key="42">
    <source>
        <dbReference type="ARBA" id="ARBA00047984"/>
    </source>
</evidence>
<dbReference type="PROSITE" id="PS51952">
    <property type="entry name" value="COV_EXON_MTASE_COACT"/>
    <property type="match status" value="1"/>
</dbReference>
<evidence type="ECO:0000256" key="12">
    <source>
        <dbReference type="ARBA" id="ARBA00022679"/>
    </source>
</evidence>
<dbReference type="PROSITE" id="PS51960">
    <property type="entry name" value="COV_NSP15_NTD"/>
    <property type="match status" value="1"/>
</dbReference>
<evidence type="ECO:0000256" key="31">
    <source>
        <dbReference type="ARBA" id="ARBA00022989"/>
    </source>
</evidence>
<reference evidence="77" key="1">
    <citation type="submission" date="2024-05" db="EMBL/GenBank/DDBJ databases">
        <title>Avian Migration-Mediated Cross-Species Transmission and Recombination Shaping the Diversity of Gammacoronaviruses and Deltacoronaviruses.</title>
        <authorList>
            <person name="Han Y."/>
            <person name="Xu P."/>
            <person name="Xu Y."/>
            <person name="Wang Y."/>
            <person name="Hu J."/>
            <person name="Ma M."/>
            <person name="Li Z."/>
            <person name="Bo S."/>
            <person name="Zhao C."/>
            <person name="Ji L."/>
            <person name="Yuan Y."/>
            <person name="Zhao W."/>
            <person name="Wang J."/>
            <person name="Jin Q."/>
            <person name="Wu Z."/>
            <person name="He G."/>
        </authorList>
    </citation>
    <scope>NUCLEOTIDE SEQUENCE</scope>
    <source>
        <strain evidence="77">AvMp-DeltaCoV/SH21-SH159</strain>
    </source>
</reference>
<evidence type="ECO:0000259" key="65">
    <source>
        <dbReference type="PROSITE" id="PS51950"/>
    </source>
</evidence>
<feature type="region of interest" description="Disordered" evidence="53">
    <location>
        <begin position="1367"/>
        <end position="1391"/>
    </location>
</feature>
<dbReference type="InterPro" id="IPR036333">
    <property type="entry name" value="NSP10_sf_CoV"/>
</dbReference>
<dbReference type="SUPFAM" id="SSF101816">
    <property type="entry name" value="Replicase NSP9"/>
    <property type="match status" value="1"/>
</dbReference>
<dbReference type="CDD" id="cd21512">
    <property type="entry name" value="cv_gamma-delta_Nsp2_IBV-like"/>
    <property type="match status" value="1"/>
</dbReference>
<comment type="catalytic activity">
    <reaction evidence="37">
        <text>uridylyl-uridylyl-ribonucleotide-RNA = a 3'-end uridylyl-2',3'-cyclophospho-uridine-RNA + a 5'-end dephospho-ribonucleoside-RNA</text>
        <dbReference type="Rhea" id="RHEA:67732"/>
        <dbReference type="Rhea" id="RHEA-COMP:13936"/>
        <dbReference type="Rhea" id="RHEA-COMP:17334"/>
        <dbReference type="Rhea" id="RHEA-COMP:17335"/>
        <dbReference type="ChEBI" id="CHEBI:138284"/>
        <dbReference type="ChEBI" id="CHEBI:173079"/>
        <dbReference type="ChEBI" id="CHEBI:173080"/>
    </reaction>
</comment>
<evidence type="ECO:0000259" key="61">
    <source>
        <dbReference type="PROSITE" id="PS51946"/>
    </source>
</evidence>
<dbReference type="Pfam" id="PF01661">
    <property type="entry name" value="Macro"/>
    <property type="match status" value="1"/>
</dbReference>
<keyword evidence="9" id="KW-0945">Host-virus interaction</keyword>
<dbReference type="InterPro" id="IPR007094">
    <property type="entry name" value="RNA-dir_pol_PSvirus"/>
</dbReference>
<feature type="region of interest" description="Disordered" evidence="53">
    <location>
        <begin position="771"/>
        <end position="793"/>
    </location>
</feature>
<feature type="domain" description="Peptidase C30" evidence="58">
    <location>
        <begin position="2463"/>
        <end position="2769"/>
    </location>
</feature>
<feature type="transmembrane region" description="Helical" evidence="54">
    <location>
        <begin position="2968"/>
        <end position="2992"/>
    </location>
</feature>
<keyword evidence="35" id="KW-1035">Host cytoplasm</keyword>
<keyword evidence="19" id="KW-0688">Ribosomal frameshifting</keyword>
<dbReference type="InterPro" id="IPR032505">
    <property type="entry name" value="CoV_NSP4_C"/>
</dbReference>
<feature type="transmembrane region" description="Helical" evidence="54">
    <location>
        <begin position="2052"/>
        <end position="2073"/>
    </location>
</feature>
<dbReference type="EMBL" id="PP845503">
    <property type="protein sequence ID" value="XDG24700.1"/>
    <property type="molecule type" value="Genomic_RNA"/>
</dbReference>
<keyword evidence="18" id="KW-0547">Nucleotide-binding</keyword>
<feature type="domain" description="ExoN" evidence="68">
    <location>
        <begin position="5165"/>
        <end position="5378"/>
    </location>
</feature>
<feature type="domain" description="RdRp Nsp8 cofactor" evidence="65">
    <location>
        <begin position="3135"/>
        <end position="3334"/>
    </location>
</feature>
<evidence type="ECO:0000259" key="60">
    <source>
        <dbReference type="PROSITE" id="PS51657"/>
    </source>
</evidence>
<feature type="transmembrane region" description="Helical" evidence="54">
    <location>
        <begin position="1496"/>
        <end position="1517"/>
    </location>
</feature>
<evidence type="ECO:0000256" key="49">
    <source>
        <dbReference type="PROSITE-ProRule" id="PRU01299"/>
    </source>
</evidence>
<evidence type="ECO:0000256" key="20">
    <source>
        <dbReference type="ARBA" id="ARBA00022759"/>
    </source>
</evidence>
<evidence type="ECO:0000259" key="64">
    <source>
        <dbReference type="PROSITE" id="PS51949"/>
    </source>
</evidence>
<dbReference type="InterPro" id="IPR044863">
    <property type="entry name" value="NIRAN"/>
</dbReference>
<evidence type="ECO:0000259" key="58">
    <source>
        <dbReference type="PROSITE" id="PS51442"/>
    </source>
</evidence>
<dbReference type="GO" id="GO:0004483">
    <property type="term" value="F:methyltransferase cap1 activity"/>
    <property type="evidence" value="ECO:0007669"/>
    <property type="project" value="UniProtKB-EC"/>
</dbReference>
<dbReference type="Pfam" id="PF08715">
    <property type="entry name" value="CoV_peptidase"/>
    <property type="match status" value="1"/>
</dbReference>
<dbReference type="PROSITE" id="PS51954">
    <property type="entry name" value="COV_N7_MTASE"/>
    <property type="match status" value="1"/>
</dbReference>
<keyword evidence="11" id="KW-0645">Protease</keyword>
<dbReference type="Pfam" id="PF19213">
    <property type="entry name" value="CoV_NSP6"/>
    <property type="match status" value="1"/>
</dbReference>
<dbReference type="Pfam" id="PF09401">
    <property type="entry name" value="CoV_NSP10"/>
    <property type="match status" value="1"/>
</dbReference>
<evidence type="ECO:0000256" key="25">
    <source>
        <dbReference type="ARBA" id="ARBA00022833"/>
    </source>
</evidence>
<evidence type="ECO:0000259" key="62">
    <source>
        <dbReference type="PROSITE" id="PS51947"/>
    </source>
</evidence>
<dbReference type="GO" id="GO:0008270">
    <property type="term" value="F:zinc ion binding"/>
    <property type="evidence" value="ECO:0007669"/>
    <property type="project" value="UniProtKB-UniRule"/>
</dbReference>
<evidence type="ECO:0000256" key="10">
    <source>
        <dbReference type="ARBA" id="ARBA00022603"/>
    </source>
</evidence>
<keyword evidence="12 49" id="KW-0808">Transferase</keyword>
<evidence type="ECO:0000256" key="21">
    <source>
        <dbReference type="ARBA" id="ARBA00022771"/>
    </source>
</evidence>
<dbReference type="Pfam" id="PF06478">
    <property type="entry name" value="CoV_RPol_N"/>
    <property type="match status" value="1"/>
</dbReference>
<dbReference type="InterPro" id="IPR046440">
    <property type="entry name" value="AV_NSP11N_COV_NSP15M"/>
</dbReference>
<dbReference type="SUPFAM" id="SSF52949">
    <property type="entry name" value="Macro domain-like"/>
    <property type="match status" value="1"/>
</dbReference>
<keyword evidence="36" id="KW-0456">Lyase</keyword>
<evidence type="ECO:0000256" key="22">
    <source>
        <dbReference type="ARBA" id="ARBA00022801"/>
    </source>
</evidence>
<dbReference type="InterPro" id="IPR043477">
    <property type="entry name" value="Peptidase_C30_dom3_CoV"/>
</dbReference>
<dbReference type="InterPro" id="IPR037204">
    <property type="entry name" value="NSP7_sf_CoV"/>
</dbReference>
<evidence type="ECO:0000256" key="15">
    <source>
        <dbReference type="ARBA" id="ARBA00022722"/>
    </source>
</evidence>
<keyword evidence="23" id="KW-0347">Helicase</keyword>
<dbReference type="Pfam" id="PF08717">
    <property type="entry name" value="CoV_NSP8"/>
    <property type="match status" value="1"/>
</dbReference>
<evidence type="ECO:0000259" key="55">
    <source>
        <dbReference type="PROSITE" id="PS50507"/>
    </source>
</evidence>
<dbReference type="GO" id="GO:0039694">
    <property type="term" value="P:viral RNA genome replication"/>
    <property type="evidence" value="ECO:0007669"/>
    <property type="project" value="InterPro"/>
</dbReference>
<evidence type="ECO:0000259" key="57">
    <source>
        <dbReference type="PROSITE" id="PS51154"/>
    </source>
</evidence>
<dbReference type="InterPro" id="IPR050534">
    <property type="entry name" value="Coronavir_polyprotein_1ab"/>
</dbReference>
<evidence type="ECO:0000259" key="63">
    <source>
        <dbReference type="PROSITE" id="PS51948"/>
    </source>
</evidence>
<dbReference type="InterPro" id="IPR037227">
    <property type="entry name" value="EndoU-like"/>
</dbReference>
<dbReference type="Gene3D" id="3.40.220.10">
    <property type="entry name" value="Leucine Aminopeptidase, subunit E, domain 1"/>
    <property type="match status" value="1"/>
</dbReference>
<dbReference type="Pfam" id="PF19216">
    <property type="entry name" value="CoV_NSP15_M"/>
    <property type="match status" value="1"/>
</dbReference>
<dbReference type="PROSITE" id="PS51947">
    <property type="entry name" value="NIRAN"/>
    <property type="match status" value="1"/>
</dbReference>
<keyword evidence="22" id="KW-0378">Hydrolase</keyword>
<dbReference type="InterPro" id="IPR043611">
    <property type="entry name" value="CoV_NSP3_C"/>
</dbReference>
<dbReference type="Gene3D" id="2.40.10.250">
    <property type="entry name" value="Replicase NSP9"/>
    <property type="match status" value="1"/>
</dbReference>
<evidence type="ECO:0000259" key="59">
    <source>
        <dbReference type="PROSITE" id="PS51653"/>
    </source>
</evidence>
<comment type="cofactor">
    <cofactor evidence="2">
        <name>Mn(2+)</name>
        <dbReference type="ChEBI" id="CHEBI:29035"/>
    </cofactor>
</comment>
<feature type="transmembrane region" description="Helical" evidence="54">
    <location>
        <begin position="2282"/>
        <end position="2304"/>
    </location>
</feature>
<feature type="region of interest" description="Y1" evidence="51">
    <location>
        <begin position="1633"/>
        <end position="1723"/>
    </location>
</feature>
<feature type="compositionally biased region" description="Low complexity" evidence="53">
    <location>
        <begin position="878"/>
        <end position="890"/>
    </location>
</feature>
<dbReference type="InterPro" id="IPR036499">
    <property type="entry name" value="NSP9_sf_CoV"/>
</dbReference>
<evidence type="ECO:0000256" key="44">
    <source>
        <dbReference type="ARBA" id="ARBA00049042"/>
    </source>
</evidence>
<dbReference type="SUPFAM" id="SSF142877">
    <property type="entry name" value="EndoU-like"/>
    <property type="match status" value="1"/>
</dbReference>
<feature type="binding site" evidence="49">
    <location>
        <begin position="5421"/>
        <end position="5427"/>
    </location>
    <ligand>
        <name>S-adenosyl-L-methionine</name>
        <dbReference type="ChEBI" id="CHEBI:59789"/>
    </ligand>
</feature>
<evidence type="ECO:0000259" key="68">
    <source>
        <dbReference type="PROSITE" id="PS51953"/>
    </source>
</evidence>
<evidence type="ECO:0000256" key="54">
    <source>
        <dbReference type="SAM" id="Phobius"/>
    </source>
</evidence>
<feature type="domain" description="Nsp9 ssRNA-binding" evidence="66">
    <location>
        <begin position="3322"/>
        <end position="3430"/>
    </location>
</feature>
<dbReference type="InterPro" id="IPR009461">
    <property type="entry name" value="NSP16_CoV-like"/>
</dbReference>
<evidence type="ECO:0000256" key="17">
    <source>
        <dbReference type="ARBA" id="ARBA00022737"/>
    </source>
</evidence>
<evidence type="ECO:0000259" key="75">
    <source>
        <dbReference type="PROSITE" id="PS51993"/>
    </source>
</evidence>
<dbReference type="GO" id="GO:0075523">
    <property type="term" value="P:viral translational frameshifting"/>
    <property type="evidence" value="ECO:0007669"/>
    <property type="project" value="UniProtKB-KW"/>
</dbReference>
<evidence type="ECO:0000256" key="14">
    <source>
        <dbReference type="ARBA" id="ARBA00022695"/>
    </source>
</evidence>
<dbReference type="PROSITE" id="PS51953">
    <property type="entry name" value="NIV_EXON"/>
    <property type="match status" value="1"/>
</dbReference>
<feature type="domain" description="Peptidase C16" evidence="56">
    <location>
        <begin position="1140"/>
        <end position="1240"/>
    </location>
</feature>
<evidence type="ECO:0000256" key="8">
    <source>
        <dbReference type="ARBA" id="ARBA00022484"/>
    </source>
</evidence>
<dbReference type="InterPro" id="IPR047570">
    <property type="entry name" value="NSP12_IF_CoV"/>
</dbReference>
<proteinExistence type="inferred from homology"/>
<dbReference type="Pfam" id="PF19218">
    <property type="entry name" value="CoV_NSP3_C"/>
    <property type="match status" value="1"/>
</dbReference>
<dbReference type="PROSITE" id="PS51653">
    <property type="entry name" value="CV_ZBD"/>
    <property type="match status" value="1"/>
</dbReference>
<dbReference type="InterPro" id="IPR009003">
    <property type="entry name" value="Peptidase_S1_PA"/>
</dbReference>
<keyword evidence="34" id="KW-1015">Disulfide bond</keyword>
<dbReference type="PROSITE" id="PS51442">
    <property type="entry name" value="M_PRO"/>
    <property type="match status" value="1"/>
</dbReference>
<feature type="domain" description="RdRp Nsp7 cofactor" evidence="64">
    <location>
        <begin position="3052"/>
        <end position="3134"/>
    </location>
</feature>
<keyword evidence="13 54" id="KW-0812">Transmembrane</keyword>
<dbReference type="PROSITE" id="PS51955">
    <property type="entry name" value="NIV_2_O_MTASE"/>
    <property type="match status" value="1"/>
</dbReference>
<keyword evidence="20" id="KW-0255">Endonuclease</keyword>
<dbReference type="Gene3D" id="1.10.8.1190">
    <property type="match status" value="1"/>
</dbReference>
<keyword evidence="26 48" id="KW-0269">Exonuclease</keyword>
<feature type="region of interest" description="Y4" evidence="51">
    <location>
        <begin position="1868"/>
        <end position="1966"/>
    </location>
</feature>
<comment type="function">
    <text evidence="3">The replicase polyprotein of coronaviruses is a multifunctional protein: it contains the activities necessary for the transcription of negative stranded RNA, leader RNA, subgenomic mRNAs and progeny virion RNA as well as proteinases responsible for the cleavage of the polyprotein into functional products.</text>
</comment>
<evidence type="ECO:0000256" key="24">
    <source>
        <dbReference type="ARBA" id="ARBA00022807"/>
    </source>
</evidence>
<comment type="caution">
    <text evidence="50">Lacks conserved residue(s) required for the propagation of feature annotation.</text>
</comment>
<dbReference type="InterPro" id="IPR037230">
    <property type="entry name" value="NSP8_sf_CoV"/>
</dbReference>
<dbReference type="InterPro" id="IPR043174">
    <property type="entry name" value="NSP15_middle_sf"/>
</dbReference>
<dbReference type="Pfam" id="PF00680">
    <property type="entry name" value="RdRP_1"/>
    <property type="match status" value="1"/>
</dbReference>
<keyword evidence="29 47" id="KW-0694">RNA-binding</keyword>
<feature type="transmembrane region" description="Helical" evidence="54">
    <location>
        <begin position="2862"/>
        <end position="2883"/>
    </location>
</feature>
<dbReference type="GO" id="GO:0003723">
    <property type="term" value="F:RNA binding"/>
    <property type="evidence" value="ECO:0007669"/>
    <property type="project" value="UniProtKB-KW"/>
</dbReference>
<dbReference type="CDD" id="cd21721">
    <property type="entry name" value="deltaCoV_Nsp13-helicase"/>
    <property type="match status" value="1"/>
</dbReference>
<evidence type="ECO:0000256" key="43">
    <source>
        <dbReference type="ARBA" id="ARBA00047995"/>
    </source>
</evidence>
<evidence type="ECO:0000256" key="52">
    <source>
        <dbReference type="PROSITE-ProRule" id="PRU01344"/>
    </source>
</evidence>
<evidence type="ECO:0000256" key="6">
    <source>
        <dbReference type="ARBA" id="ARBA00004452"/>
    </source>
</evidence>
<dbReference type="CDD" id="cd21557">
    <property type="entry name" value="Macro_X_Nsp3-like"/>
    <property type="match status" value="1"/>
</dbReference>
<dbReference type="InterPro" id="IPR029063">
    <property type="entry name" value="SAM-dependent_MTases_sf"/>
</dbReference>
<keyword evidence="10 49" id="KW-0489">Methyltransferase</keyword>
<dbReference type="InterPro" id="IPR043608">
    <property type="entry name" value="CoV_NSP15_M"/>
</dbReference>
<dbReference type="Pfam" id="PF08710">
    <property type="entry name" value="CoV_NSP9"/>
    <property type="match status" value="1"/>
</dbReference>
<evidence type="ECO:0000256" key="40">
    <source>
        <dbReference type="ARBA" id="ARBA00044624"/>
    </source>
</evidence>
<feature type="domain" description="AV-Nsp11N/CoV-Nsp15M" evidence="73">
    <location>
        <begin position="5665"/>
        <end position="5775"/>
    </location>
</feature>
<dbReference type="PROSITE" id="PS51154">
    <property type="entry name" value="MACRO"/>
    <property type="match status" value="1"/>
</dbReference>
<evidence type="ECO:0000256" key="5">
    <source>
        <dbReference type="ARBA" id="ARBA00004407"/>
    </source>
</evidence>
<dbReference type="Gene3D" id="3.40.50.300">
    <property type="entry name" value="P-loop containing nucleotide triphosphate hydrolases"/>
    <property type="match status" value="2"/>
</dbReference>
<comment type="similarity">
    <text evidence="7 46">Belongs to the coronaviruses polyprotein 1ab family.</text>
</comment>
<feature type="domain" description="N7-MTase" evidence="69">
    <location>
        <begin position="5386"/>
        <end position="5603"/>
    </location>
</feature>
<dbReference type="PROSITE" id="PS51657">
    <property type="entry name" value="PSRV_HELICASE"/>
    <property type="match status" value="1"/>
</dbReference>
<dbReference type="GO" id="GO:0044220">
    <property type="term" value="C:host cell perinuclear region of cytoplasm"/>
    <property type="evidence" value="ECO:0007669"/>
    <property type="project" value="UniProtKB-SubCell"/>
</dbReference>
<dbReference type="InterPro" id="IPR048673">
    <property type="entry name" value="NSP13_stalk_CoV"/>
</dbReference>
<feature type="transmembrane region" description="Helical" evidence="54">
    <location>
        <begin position="2316"/>
        <end position="2341"/>
    </location>
</feature>
<dbReference type="CDD" id="cd21903">
    <property type="entry name" value="deltaCoV_Nsp10"/>
    <property type="match status" value="1"/>
</dbReference>
<accession>A0AB39AG74</accession>
<dbReference type="GO" id="GO:0003968">
    <property type="term" value="F:RNA-directed RNA polymerase activity"/>
    <property type="evidence" value="ECO:0007669"/>
    <property type="project" value="UniProtKB-KW"/>
</dbReference>
<feature type="domain" description="NendoU" evidence="71">
    <location>
        <begin position="5792"/>
        <end position="5927"/>
    </location>
</feature>
<evidence type="ECO:0000259" key="71">
    <source>
        <dbReference type="PROSITE" id="PS51958"/>
    </source>
</evidence>
<organism evidence="77">
    <name type="scientific">Bird deltacoronavirus HKU20</name>
    <dbReference type="NCBI Taxonomy" id="3237953"/>
    <lineage>
        <taxon>Viruses</taxon>
        <taxon>Riboviria</taxon>
        <taxon>Orthornavirae</taxon>
        <taxon>Pisuviricota</taxon>
        <taxon>Pisoniviricetes</taxon>
        <taxon>Nidovirales</taxon>
        <taxon>Cornidovirineae</taxon>
        <taxon>Coronaviridae</taxon>
        <taxon>Orthocoronavirinae</taxon>
        <taxon>Deltacoronavirus</taxon>
    </lineage>
</organism>
<evidence type="ECO:0000259" key="56">
    <source>
        <dbReference type="PROSITE" id="PS51124"/>
    </source>
</evidence>
<evidence type="ECO:0000259" key="70">
    <source>
        <dbReference type="PROSITE" id="PS51955"/>
    </source>
</evidence>
<keyword evidence="15 48" id="KW-0540">Nuclease</keyword>
<keyword evidence="8" id="KW-0696">RNA-directed RNA polymerase</keyword>
<evidence type="ECO:0000256" key="34">
    <source>
        <dbReference type="ARBA" id="ARBA00023157"/>
    </source>
</evidence>
<dbReference type="InterPro" id="IPR014822">
    <property type="entry name" value="NSP9_CoV"/>
</dbReference>
<dbReference type="Pfam" id="PF01443">
    <property type="entry name" value="Viral_helicase1"/>
    <property type="match status" value="1"/>
</dbReference>
<evidence type="ECO:0000256" key="38">
    <source>
        <dbReference type="ARBA" id="ARBA00043918"/>
    </source>
</evidence>
<feature type="domain" description="(+)RNA virus helicase C-terminal" evidence="60">
    <location>
        <begin position="4724"/>
        <end position="5081"/>
    </location>
</feature>
<dbReference type="InterPro" id="IPR038123">
    <property type="entry name" value="NSP4_C_sf_CoV"/>
</dbReference>
<evidence type="ECO:0000256" key="26">
    <source>
        <dbReference type="ARBA" id="ARBA00022839"/>
    </source>
</evidence>
<feature type="active site" evidence="48">
    <location>
        <position position="5359"/>
    </location>
</feature>
<keyword evidence="17" id="KW-0677">Repeat</keyword>
<dbReference type="InterPro" id="IPR009466">
    <property type="entry name" value="NSP14_CoV"/>
</dbReference>
<evidence type="ECO:0000256" key="35">
    <source>
        <dbReference type="ARBA" id="ARBA00023200"/>
    </source>
</evidence>
<keyword evidence="14" id="KW-0548">Nucleotidyltransferase</keyword>
<dbReference type="GO" id="GO:0004484">
    <property type="term" value="F:mRNA guanylyltransferase activity"/>
    <property type="evidence" value="ECO:0007669"/>
    <property type="project" value="UniProtKB-EC"/>
</dbReference>
<dbReference type="CDD" id="cd21900">
    <property type="entry name" value="deltaCoV_Nsp9"/>
    <property type="match status" value="1"/>
</dbReference>
<keyword evidence="33 54" id="KW-0472">Membrane</keyword>
<feature type="region of interest" description="ZF1" evidence="51">
    <location>
        <begin position="1637"/>
        <end position="1650"/>
    </location>
</feature>
<feature type="compositionally biased region" description="Acidic residues" evidence="53">
    <location>
        <begin position="829"/>
        <end position="838"/>
    </location>
</feature>
<dbReference type="InterPro" id="IPR043178">
    <property type="entry name" value="PLpro_thumb_sf_CoV"/>
</dbReference>
<feature type="domain" description="3Ecto" evidence="75">
    <location>
        <begin position="1507"/>
        <end position="1569"/>
    </location>
</feature>
<dbReference type="Pfam" id="PF19215">
    <property type="entry name" value="CoV_NSP15_C"/>
    <property type="match status" value="1"/>
</dbReference>
<dbReference type="Pfam" id="PF05409">
    <property type="entry name" value="Peptidase_C30"/>
    <property type="match status" value="1"/>
</dbReference>
<dbReference type="InterPro" id="IPR046441">
    <property type="entry name" value="RdRp_CoV"/>
</dbReference>
<evidence type="ECO:0000256" key="19">
    <source>
        <dbReference type="ARBA" id="ARBA00022758"/>
    </source>
</evidence>
<dbReference type="InterPro" id="IPR044371">
    <property type="entry name" value="Macro_X_NSP3-like"/>
</dbReference>
<dbReference type="InterPro" id="IPR001205">
    <property type="entry name" value="RNA-dir_pol_C"/>
</dbReference>
<feature type="active site" evidence="48">
    <location>
        <position position="5283"/>
    </location>
</feature>
<dbReference type="GO" id="GO:0033644">
    <property type="term" value="C:host cell membrane"/>
    <property type="evidence" value="ECO:0007669"/>
    <property type="project" value="UniProtKB-SubCell"/>
</dbReference>
<dbReference type="InterPro" id="IPR014828">
    <property type="entry name" value="NSP7_CoV"/>
</dbReference>
<dbReference type="CDD" id="cd23530">
    <property type="entry name" value="capping_2-OMTase_deltaCoV_Nsp16"/>
    <property type="match status" value="1"/>
</dbReference>
<evidence type="ECO:0000256" key="51">
    <source>
        <dbReference type="PROSITE-ProRule" id="PRU01336"/>
    </source>
</evidence>
<evidence type="ECO:0000256" key="39">
    <source>
        <dbReference type="ARBA" id="ARBA00043928"/>
    </source>
</evidence>
<keyword evidence="30" id="KW-0693">Viral RNA replication</keyword>
<evidence type="ECO:0000256" key="23">
    <source>
        <dbReference type="ARBA" id="ARBA00022806"/>
    </source>
</evidence>
<evidence type="ECO:0000256" key="47">
    <source>
        <dbReference type="PROSITE-ProRule" id="PRU01296"/>
    </source>
</evidence>
<dbReference type="InterPro" id="IPR027352">
    <property type="entry name" value="NSP13_ZBD_CoV-like"/>
</dbReference>
<keyword evidence="21 45" id="KW-0863">Zinc-finger</keyword>
<evidence type="ECO:0000259" key="76">
    <source>
        <dbReference type="PROSITE" id="PS52000"/>
    </source>
</evidence>
<dbReference type="Gene3D" id="1.10.8.370">
    <property type="entry name" value="nsp7 replicase"/>
    <property type="match status" value="1"/>
</dbReference>
<dbReference type="InterPro" id="IPR043504">
    <property type="entry name" value="Peptidase_S1_PA_chymotrypsin"/>
</dbReference>
<feature type="transmembrane region" description="Helical" evidence="54">
    <location>
        <begin position="2799"/>
        <end position="2819"/>
    </location>
</feature>
<feature type="region of interest" description="CoV-Y" evidence="51">
    <location>
        <begin position="1724"/>
        <end position="1966"/>
    </location>
</feature>
<evidence type="ECO:0000256" key="1">
    <source>
        <dbReference type="ARBA" id="ARBA00000707"/>
    </source>
</evidence>
<feature type="region of interest" description="Disordered" evidence="53">
    <location>
        <begin position="828"/>
        <end position="911"/>
    </location>
</feature>
<dbReference type="InterPro" id="IPR014829">
    <property type="entry name" value="NSP8_CoV"/>
</dbReference>
<feature type="region of interest" description="ZF2" evidence="51">
    <location>
        <begin position="1683"/>
        <end position="1693"/>
    </location>
</feature>
<feature type="transmembrane region" description="Helical" evidence="54">
    <location>
        <begin position="2256"/>
        <end position="2276"/>
    </location>
</feature>
<evidence type="ECO:0000259" key="69">
    <source>
        <dbReference type="PROSITE" id="PS51954"/>
    </source>
</evidence>
<evidence type="ECO:0000256" key="3">
    <source>
        <dbReference type="ARBA" id="ARBA00003368"/>
    </source>
</evidence>
<evidence type="ECO:0000259" key="74">
    <source>
        <dbReference type="PROSITE" id="PS51992"/>
    </source>
</evidence>
<comment type="subcellular location">
    <subcellularLocation>
        <location evidence="5">Host cytoplasm</location>
        <location evidence="5">Host perinuclear region</location>
    </subcellularLocation>
    <subcellularLocation>
        <location evidence="6">Host endoplasmic reticulum-Golgi intermediate compartment</location>
    </subcellularLocation>
    <subcellularLocation>
        <location evidence="4">Host membrane</location>
        <topology evidence="4">Multi-pass membrane protein</topology>
    </subcellularLocation>
</comment>
<evidence type="ECO:0000256" key="9">
    <source>
        <dbReference type="ARBA" id="ARBA00022581"/>
    </source>
</evidence>
<dbReference type="PROSITE" id="PS51992">
    <property type="entry name" value="COV_NSP3_Y"/>
    <property type="match status" value="1"/>
</dbReference>
<dbReference type="PROSITE" id="PS51958">
    <property type="entry name" value="NENDOU"/>
    <property type="match status" value="1"/>
</dbReference>
<feature type="transmembrane region" description="Helical" evidence="54">
    <location>
        <begin position="1615"/>
        <end position="1635"/>
    </location>
</feature>
<dbReference type="InterPro" id="IPR049894">
    <property type="entry name" value="COV_NSP3_3ECTO"/>
</dbReference>
<dbReference type="SMART" id="SM00506">
    <property type="entry name" value="A1pp"/>
    <property type="match status" value="1"/>
</dbReference>
<feature type="domain" description="RdRp catalytic" evidence="55">
    <location>
        <begin position="4157"/>
        <end position="4318"/>
    </location>
</feature>
<dbReference type="PROSITE" id="PS50507">
    <property type="entry name" value="RDRP_SSRNA_POS"/>
    <property type="match status" value="1"/>
</dbReference>
<evidence type="ECO:0000259" key="67">
    <source>
        <dbReference type="PROSITE" id="PS51952"/>
    </source>
</evidence>
<dbReference type="InterPro" id="IPR043472">
    <property type="entry name" value="Macro_dom-like"/>
</dbReference>
<evidence type="ECO:0000256" key="41">
    <source>
        <dbReference type="ARBA" id="ARBA00046192"/>
    </source>
</evidence>
<dbReference type="GO" id="GO:0004197">
    <property type="term" value="F:cysteine-type endopeptidase activity"/>
    <property type="evidence" value="ECO:0007669"/>
    <property type="project" value="InterPro"/>
</dbReference>
<dbReference type="Pfam" id="PF16348">
    <property type="entry name" value="CoV_NSP4_C"/>
    <property type="match status" value="1"/>
</dbReference>
<evidence type="ECO:0000256" key="7">
    <source>
        <dbReference type="ARBA" id="ARBA00008087"/>
    </source>
</evidence>
<dbReference type="InterPro" id="IPR027351">
    <property type="entry name" value="(+)RNA_virus_helicase_core_dom"/>
</dbReference>
<evidence type="ECO:0000259" key="72">
    <source>
        <dbReference type="PROSITE" id="PS51960"/>
    </source>
</evidence>
<evidence type="ECO:0000256" key="53">
    <source>
        <dbReference type="SAM" id="MobiDB-lite"/>
    </source>
</evidence>
<evidence type="ECO:0000313" key="77">
    <source>
        <dbReference type="EMBL" id="XDG24700.1"/>
    </source>
</evidence>
<dbReference type="InterPro" id="IPR018995">
    <property type="entry name" value="RNA_synth_NSP10_CoV"/>
</dbReference>
<feature type="domain" description="CV ZBD" evidence="59">
    <location>
        <begin position="4476"/>
        <end position="4588"/>
    </location>
</feature>
<dbReference type="PROSITE" id="PS51948">
    <property type="entry name" value="COV_NSP12_RDRP"/>
    <property type="match status" value="1"/>
</dbReference>
<dbReference type="Gene3D" id="3.30.70.3540">
    <property type="entry name" value="Nsp8 replicase, head domain"/>
    <property type="match status" value="1"/>
</dbReference>
<dbReference type="InterPro" id="IPR042515">
    <property type="entry name" value="NSP15_N_CoV"/>
</dbReference>
<evidence type="ECO:0000256" key="48">
    <source>
        <dbReference type="PROSITE-ProRule" id="PRU01298"/>
    </source>
</evidence>
<keyword evidence="27" id="KW-0067">ATP-binding</keyword>
<dbReference type="GO" id="GO:0004519">
    <property type="term" value="F:endonuclease activity"/>
    <property type="evidence" value="ECO:0007669"/>
    <property type="project" value="UniProtKB-KW"/>
</dbReference>
<dbReference type="InterPro" id="IPR048672">
    <property type="entry name" value="NSP13_ZBD_CoV"/>
</dbReference>
<dbReference type="InterPro" id="IPR043610">
    <property type="entry name" value="NSP6_CoV"/>
</dbReference>
<dbReference type="PROSITE" id="PS51949">
    <property type="entry name" value="COV_NSP7"/>
    <property type="match status" value="1"/>
</dbReference>
<dbReference type="Gene3D" id="1.10.150.420">
    <property type="entry name" value="Coronavirus nonstructural protein 4 C-terminus"/>
    <property type="match status" value="1"/>
</dbReference>
<keyword evidence="16 51" id="KW-0479">Metal-binding</keyword>
<dbReference type="CDD" id="cd21829">
    <property type="entry name" value="deltaCoV_Nsp7"/>
    <property type="match status" value="1"/>
</dbReference>
<comment type="catalytic activity">
    <reaction evidence="42">
        <text>ATP + H2O = ADP + phosphate + H(+)</text>
        <dbReference type="Rhea" id="RHEA:13065"/>
        <dbReference type="ChEBI" id="CHEBI:15377"/>
        <dbReference type="ChEBI" id="CHEBI:15378"/>
        <dbReference type="ChEBI" id="CHEBI:30616"/>
        <dbReference type="ChEBI" id="CHEBI:43474"/>
        <dbReference type="ChEBI" id="CHEBI:456216"/>
        <dbReference type="EC" id="3.6.4.13"/>
    </reaction>
</comment>
<keyword evidence="32" id="KW-1072">Activation of host autophagy by virus</keyword>
<comment type="function">
    <text evidence="39">Forms a primer, NSP9-pU, which is utilized by the polymerase for the initiation of RNA chains. Interacts with ribosome signal recognition particle RNA (SRP). Together with NSP8, suppress protein integration into the cell membrane, thereby disrupting host immune defenses.</text>
</comment>
<comment type="function">
    <text evidence="41">Plays a role in viral transcription/replication and prevents the simultaneous activation of host cell dsRNA sensors, such as MDA5/IFIH1, OAS, and PKR. Acts by degrading the 5'-polyuridines generated during replication of the poly(A) region of viral genomic and subgenomic RNAs. Catalyzes a two-step reaction in which a 2'3'-cyclic phosphate (2'3'-cP) is first generated by 2'-O transesterification, which is then hydrolyzed to a 3'-phosphate (3'-P). If not degraded, poly(U) RNA would hybridize with poly(A) RNA tails and activate host dsRNA sensors.</text>
</comment>
<dbReference type="GO" id="GO:0000175">
    <property type="term" value="F:3'-5'-RNA exonuclease activity"/>
    <property type="evidence" value="ECO:0007669"/>
    <property type="project" value="InterPro"/>
</dbReference>
<dbReference type="InterPro" id="IPR002589">
    <property type="entry name" value="Macro_dom"/>
</dbReference>
<dbReference type="Pfam" id="PF20632">
    <property type="entry name" value="CoV_NSP13_ZBD"/>
    <property type="match status" value="1"/>
</dbReference>
<name>A0AB39AG74_9NIDO</name>
<dbReference type="PROSITE" id="PS51993">
    <property type="entry name" value="COV_3ECTO"/>
    <property type="match status" value="1"/>
</dbReference>
<feature type="domain" description="CoV Nsp3 Y" evidence="74">
    <location>
        <begin position="1633"/>
        <end position="1966"/>
    </location>
</feature>
<evidence type="ECO:0000256" key="11">
    <source>
        <dbReference type="ARBA" id="ARBA00022670"/>
    </source>
</evidence>
<comment type="catalytic activity">
    <reaction evidence="40">
        <text>a 5'-end diphospho-ribonucleoside in mRNA + GTP + H(+) = a 5'-end (5'-triphosphoguanosine)-ribonucleoside in mRNA + diphosphate</text>
        <dbReference type="Rhea" id="RHEA:67012"/>
        <dbReference type="Rhea" id="RHEA-COMP:17165"/>
        <dbReference type="Rhea" id="RHEA-COMP:17166"/>
        <dbReference type="ChEBI" id="CHEBI:15378"/>
        <dbReference type="ChEBI" id="CHEBI:33019"/>
        <dbReference type="ChEBI" id="CHEBI:37565"/>
        <dbReference type="ChEBI" id="CHEBI:167616"/>
        <dbReference type="ChEBI" id="CHEBI:167617"/>
        <dbReference type="EC" id="2.7.7.50"/>
    </reaction>
    <physiologicalReaction direction="left-to-right" evidence="40">
        <dbReference type="Rhea" id="RHEA:67013"/>
    </physiologicalReaction>
</comment>
<dbReference type="PROSITE" id="PS51946">
    <property type="entry name" value="COV_NSP4C"/>
    <property type="match status" value="1"/>
</dbReference>
<dbReference type="InterPro" id="IPR044307">
    <property type="entry name" value="NSP5_Mpro_deltaCoV"/>
</dbReference>
<dbReference type="PROSITE" id="PS51951">
    <property type="entry name" value="COV_NSP9_SSRNA_BD"/>
    <property type="match status" value="1"/>
</dbReference>
<evidence type="ECO:0000256" key="13">
    <source>
        <dbReference type="ARBA" id="ARBA00022692"/>
    </source>
</evidence>
<keyword evidence="24" id="KW-0788">Thiol protease</keyword>
<evidence type="ECO:0000256" key="33">
    <source>
        <dbReference type="ARBA" id="ARBA00023136"/>
    </source>
</evidence>
<dbReference type="GO" id="GO:0016829">
    <property type="term" value="F:lyase activity"/>
    <property type="evidence" value="ECO:0007669"/>
    <property type="project" value="UniProtKB-KW"/>
</dbReference>
<feature type="transmembrane region" description="Helical" evidence="54">
    <location>
        <begin position="2935"/>
        <end position="2956"/>
    </location>
</feature>
<dbReference type="Pfam" id="PF19219">
    <property type="entry name" value="CoV_NSP15_N"/>
    <property type="match status" value="1"/>
</dbReference>
<dbReference type="GO" id="GO:0043139">
    <property type="term" value="F:5'-3' DNA helicase activity"/>
    <property type="evidence" value="ECO:0007669"/>
    <property type="project" value="TreeGrafter"/>
</dbReference>
<feature type="active site" evidence="48">
    <location>
        <position position="5364"/>
    </location>
</feature>
<feature type="active site" evidence="48">
    <location>
        <position position="5183"/>
    </location>
</feature>
<evidence type="ECO:0000256" key="18">
    <source>
        <dbReference type="ARBA" id="ARBA00022741"/>
    </source>
</evidence>
<dbReference type="PROSITE" id="PS51124">
    <property type="entry name" value="PEPTIDASE_C16"/>
    <property type="match status" value="1"/>
</dbReference>
<dbReference type="InterPro" id="IPR044343">
    <property type="entry name" value="NSP13_1B_dom_CoV"/>
</dbReference>
<feature type="domain" description="Macro" evidence="57">
    <location>
        <begin position="919"/>
        <end position="1089"/>
    </location>
</feature>
<feature type="domain" description="NiRAN" evidence="62">
    <location>
        <begin position="3567"/>
        <end position="3817"/>
    </location>
</feature>
<feature type="transmembrane region" description="Helical" evidence="54">
    <location>
        <begin position="2824"/>
        <end position="2842"/>
    </location>
</feature>